<dbReference type="Gene3D" id="1.10.8.710">
    <property type="match status" value="1"/>
</dbReference>
<evidence type="ECO:0000256" key="8">
    <source>
        <dbReference type="ARBA" id="ARBA00023017"/>
    </source>
</evidence>
<keyword evidence="3" id="KW-0963">Cytoplasm</keyword>
<comment type="caution">
    <text evidence="25">The sequence shown here is derived from an EMBL/GenBank/DDBJ whole genome shotgun (WGS) entry which is preliminary data.</text>
</comment>
<evidence type="ECO:0000259" key="20">
    <source>
        <dbReference type="Pfam" id="PF12781"/>
    </source>
</evidence>
<feature type="compositionally biased region" description="Basic residues" evidence="13">
    <location>
        <begin position="144"/>
        <end position="158"/>
    </location>
</feature>
<dbReference type="GO" id="GO:0005524">
    <property type="term" value="F:ATP binding"/>
    <property type="evidence" value="ECO:0007669"/>
    <property type="project" value="UniProtKB-KW"/>
</dbReference>
<evidence type="ECO:0000256" key="6">
    <source>
        <dbReference type="ARBA" id="ARBA00022741"/>
    </source>
</evidence>
<dbReference type="OrthoDB" id="64868at2759"/>
<feature type="coiled-coil region" evidence="12">
    <location>
        <begin position="3475"/>
        <end position="3551"/>
    </location>
</feature>
<dbReference type="Pfam" id="PF08385">
    <property type="entry name" value="DHC_N1"/>
    <property type="match status" value="1"/>
</dbReference>
<dbReference type="InterPro" id="IPR013602">
    <property type="entry name" value="Dynein_heavy_linker"/>
</dbReference>
<feature type="domain" description="Dynein heavy chain AAA lid" evidence="22">
    <location>
        <begin position="4195"/>
        <end position="4336"/>
    </location>
</feature>
<dbReference type="InterPro" id="IPR042228">
    <property type="entry name" value="Dynein_linker_3"/>
</dbReference>
<evidence type="ECO:0000256" key="9">
    <source>
        <dbReference type="ARBA" id="ARBA00023054"/>
    </source>
</evidence>
<dbReference type="Gene3D" id="1.10.287.2620">
    <property type="match status" value="1"/>
</dbReference>
<dbReference type="PANTHER" id="PTHR22878:SF63">
    <property type="entry name" value="DYNEIN AXONEMAL HEAVY CHAIN 10"/>
    <property type="match status" value="1"/>
</dbReference>
<dbReference type="InterPro" id="IPR024743">
    <property type="entry name" value="Dynein_HC_stalk"/>
</dbReference>
<dbReference type="Pfam" id="PF12774">
    <property type="entry name" value="AAA_6"/>
    <property type="match status" value="1"/>
</dbReference>
<dbReference type="Gene3D" id="1.20.920.20">
    <property type="match status" value="1"/>
</dbReference>
<dbReference type="Pfam" id="PF08393">
    <property type="entry name" value="DHC_N2"/>
    <property type="match status" value="1"/>
</dbReference>
<gene>
    <name evidence="25" type="ORF">CLODIP_2_CD05215</name>
</gene>
<feature type="coiled-coil region" evidence="12">
    <location>
        <begin position="1430"/>
        <end position="1457"/>
    </location>
</feature>
<evidence type="ECO:0000259" key="16">
    <source>
        <dbReference type="Pfam" id="PF08393"/>
    </source>
</evidence>
<dbReference type="Gene3D" id="3.20.180.20">
    <property type="entry name" value="Dynein heavy chain, N-terminal domain 2"/>
    <property type="match status" value="1"/>
</dbReference>
<evidence type="ECO:0000256" key="7">
    <source>
        <dbReference type="ARBA" id="ARBA00022840"/>
    </source>
</evidence>
<dbReference type="Pfam" id="PF12777">
    <property type="entry name" value="MT"/>
    <property type="match status" value="1"/>
</dbReference>
<keyword evidence="5" id="KW-0677">Repeat</keyword>
<dbReference type="Pfam" id="PF17852">
    <property type="entry name" value="Dynein_AAA_lid"/>
    <property type="match status" value="1"/>
</dbReference>
<dbReference type="Gene3D" id="3.10.490.20">
    <property type="match status" value="1"/>
</dbReference>
<feature type="coiled-coil region" evidence="12">
    <location>
        <begin position="405"/>
        <end position="432"/>
    </location>
</feature>
<keyword evidence="11" id="KW-0206">Cytoskeleton</keyword>
<dbReference type="InterPro" id="IPR027417">
    <property type="entry name" value="P-loop_NTPase"/>
</dbReference>
<feature type="domain" description="Dynein heavy chain tail" evidence="15">
    <location>
        <begin position="341"/>
        <end position="986"/>
    </location>
</feature>
<dbReference type="GO" id="GO:0005874">
    <property type="term" value="C:microtubule"/>
    <property type="evidence" value="ECO:0007669"/>
    <property type="project" value="UniProtKB-KW"/>
</dbReference>
<dbReference type="InterPro" id="IPR041466">
    <property type="entry name" value="Dynein_AAA5_ext"/>
</dbReference>
<dbReference type="GO" id="GO:0051959">
    <property type="term" value="F:dynein light intermediate chain binding"/>
    <property type="evidence" value="ECO:0007669"/>
    <property type="project" value="InterPro"/>
</dbReference>
<dbReference type="GO" id="GO:0045505">
    <property type="term" value="F:dynein intermediate chain binding"/>
    <property type="evidence" value="ECO:0007669"/>
    <property type="project" value="InterPro"/>
</dbReference>
<evidence type="ECO:0000313" key="25">
    <source>
        <dbReference type="EMBL" id="CAB3359525.1"/>
    </source>
</evidence>
<feature type="coiled-coil region" evidence="12">
    <location>
        <begin position="3816"/>
        <end position="3843"/>
    </location>
</feature>
<dbReference type="InterPro" id="IPR026983">
    <property type="entry name" value="DHC"/>
</dbReference>
<organism evidence="25 26">
    <name type="scientific">Cloeon dipterum</name>
    <dbReference type="NCBI Taxonomy" id="197152"/>
    <lineage>
        <taxon>Eukaryota</taxon>
        <taxon>Metazoa</taxon>
        <taxon>Ecdysozoa</taxon>
        <taxon>Arthropoda</taxon>
        <taxon>Hexapoda</taxon>
        <taxon>Insecta</taxon>
        <taxon>Pterygota</taxon>
        <taxon>Palaeoptera</taxon>
        <taxon>Ephemeroptera</taxon>
        <taxon>Pisciforma</taxon>
        <taxon>Baetidae</taxon>
        <taxon>Cloeon</taxon>
    </lineage>
</organism>
<evidence type="ECO:0000259" key="23">
    <source>
        <dbReference type="Pfam" id="PF18199"/>
    </source>
</evidence>
<evidence type="ECO:0000259" key="24">
    <source>
        <dbReference type="Pfam" id="PF22597"/>
    </source>
</evidence>
<evidence type="ECO:0000256" key="11">
    <source>
        <dbReference type="ARBA" id="ARBA00023212"/>
    </source>
</evidence>
<feature type="domain" description="Dynein heavy chain C-terminal" evidence="23">
    <location>
        <begin position="4346"/>
        <end position="4630"/>
    </location>
</feature>
<dbReference type="Gene3D" id="1.10.8.1220">
    <property type="match status" value="1"/>
</dbReference>
<feature type="domain" description="Dynein heavy chain hydrolytic ATP-binding dynein motor region" evidence="17">
    <location>
        <begin position="2015"/>
        <end position="2342"/>
    </location>
</feature>
<dbReference type="InterPro" id="IPR041658">
    <property type="entry name" value="AAA_lid_11"/>
</dbReference>
<evidence type="ECO:0000259" key="19">
    <source>
        <dbReference type="Pfam" id="PF12780"/>
    </source>
</evidence>
<feature type="compositionally biased region" description="Acidic residues" evidence="13">
    <location>
        <begin position="172"/>
        <end position="186"/>
    </location>
</feature>
<name>A0A8S1BT92_9INSE</name>
<dbReference type="InterPro" id="IPR054354">
    <property type="entry name" value="DYNC2H1-like_lid"/>
</dbReference>
<dbReference type="InterPro" id="IPR013594">
    <property type="entry name" value="Dynein_heavy_tail"/>
</dbReference>
<dbReference type="PANTHER" id="PTHR22878">
    <property type="entry name" value="DYNEIN HEAVY CHAIN 6, AXONEMAL-LIKE-RELATED"/>
    <property type="match status" value="1"/>
</dbReference>
<evidence type="ECO:0000256" key="12">
    <source>
        <dbReference type="SAM" id="Coils"/>
    </source>
</evidence>
<comment type="similarity">
    <text evidence="2">Belongs to the dynein heavy chain family.</text>
</comment>
<evidence type="ECO:0000313" key="26">
    <source>
        <dbReference type="Proteomes" id="UP000494165"/>
    </source>
</evidence>
<dbReference type="Gene3D" id="1.20.58.1120">
    <property type="match status" value="1"/>
</dbReference>
<feature type="compositionally biased region" description="Low complexity" evidence="13">
    <location>
        <begin position="101"/>
        <end position="122"/>
    </location>
</feature>
<feature type="domain" description="Dynein heavy chain linker" evidence="16">
    <location>
        <begin position="1473"/>
        <end position="1880"/>
    </location>
</feature>
<feature type="domain" description="Dynein heavy chain AAA 5 extension" evidence="21">
    <location>
        <begin position="2490"/>
        <end position="2607"/>
    </location>
</feature>
<feature type="domain" description="Dynein heavy chain region D6 P-loop" evidence="14">
    <location>
        <begin position="4051"/>
        <end position="4163"/>
    </location>
</feature>
<feature type="domain" description="Dynein heavy chain coiled coil stalk" evidence="18">
    <location>
        <begin position="3317"/>
        <end position="3572"/>
    </location>
</feature>
<feature type="domain" description="Dynein heavy chain AAA module D4" evidence="19">
    <location>
        <begin position="2975"/>
        <end position="3239"/>
    </location>
</feature>
<dbReference type="Pfam" id="PF18199">
    <property type="entry name" value="Dynein_C"/>
    <property type="match status" value="1"/>
</dbReference>
<evidence type="ECO:0000256" key="13">
    <source>
        <dbReference type="SAM" id="MobiDB-lite"/>
    </source>
</evidence>
<evidence type="ECO:0000256" key="2">
    <source>
        <dbReference type="ARBA" id="ARBA00008887"/>
    </source>
</evidence>
<dbReference type="Pfam" id="PF12781">
    <property type="entry name" value="AAA_9"/>
    <property type="match status" value="1"/>
</dbReference>
<dbReference type="GO" id="GO:0007018">
    <property type="term" value="P:microtubule-based movement"/>
    <property type="evidence" value="ECO:0007669"/>
    <property type="project" value="InterPro"/>
</dbReference>
<keyword evidence="9 12" id="KW-0175">Coiled coil</keyword>
<dbReference type="Pfam" id="PF18198">
    <property type="entry name" value="AAA_lid_11"/>
    <property type="match status" value="1"/>
</dbReference>
<dbReference type="Gene3D" id="3.40.50.300">
    <property type="entry name" value="P-loop containing nucleotide triphosphate hydrolases"/>
    <property type="match status" value="6"/>
</dbReference>
<dbReference type="FunFam" id="1.10.287.2620:FF:000001">
    <property type="entry name" value="Cytoplasmic dynein heavy chain 1"/>
    <property type="match status" value="1"/>
</dbReference>
<dbReference type="InterPro" id="IPR043157">
    <property type="entry name" value="Dynein_AAA1S"/>
</dbReference>
<dbReference type="Gene3D" id="1.20.1270.280">
    <property type="match status" value="1"/>
</dbReference>
<dbReference type="Pfam" id="PF03028">
    <property type="entry name" value="Dynein_heavy"/>
    <property type="match status" value="1"/>
</dbReference>
<dbReference type="InterPro" id="IPR004273">
    <property type="entry name" value="Dynein_heavy_D6_P-loop"/>
</dbReference>
<evidence type="ECO:0000256" key="10">
    <source>
        <dbReference type="ARBA" id="ARBA00023175"/>
    </source>
</evidence>
<keyword evidence="10" id="KW-0505">Motor protein</keyword>
<dbReference type="SUPFAM" id="SSF52540">
    <property type="entry name" value="P-loop containing nucleoside triphosphate hydrolases"/>
    <property type="match status" value="4"/>
</dbReference>
<keyword evidence="4" id="KW-0493">Microtubule</keyword>
<evidence type="ECO:0000256" key="4">
    <source>
        <dbReference type="ARBA" id="ARBA00022701"/>
    </source>
</evidence>
<dbReference type="EMBL" id="CADEPI010000001">
    <property type="protein sequence ID" value="CAB3359525.1"/>
    <property type="molecule type" value="Genomic_DNA"/>
</dbReference>
<dbReference type="Pfam" id="PF12780">
    <property type="entry name" value="AAA_8"/>
    <property type="match status" value="1"/>
</dbReference>
<evidence type="ECO:0000256" key="3">
    <source>
        <dbReference type="ARBA" id="ARBA00022490"/>
    </source>
</evidence>
<dbReference type="InterPro" id="IPR042222">
    <property type="entry name" value="Dynein_2_N"/>
</dbReference>
<dbReference type="Pfam" id="PF22597">
    <property type="entry name" value="DYN_lid"/>
    <property type="match status" value="1"/>
</dbReference>
<dbReference type="Gene3D" id="1.10.472.130">
    <property type="match status" value="1"/>
</dbReference>
<keyword evidence="7" id="KW-0067">ATP-binding</keyword>
<dbReference type="GO" id="GO:0008569">
    <property type="term" value="F:minus-end-directed microtubule motor activity"/>
    <property type="evidence" value="ECO:0007669"/>
    <property type="project" value="InterPro"/>
</dbReference>
<dbReference type="InterPro" id="IPR035699">
    <property type="entry name" value="AAA_6"/>
</dbReference>
<reference evidence="25 26" key="1">
    <citation type="submission" date="2020-04" db="EMBL/GenBank/DDBJ databases">
        <authorList>
            <person name="Alioto T."/>
            <person name="Alioto T."/>
            <person name="Gomez Garrido J."/>
        </authorList>
    </citation>
    <scope>NUCLEOTIDE SEQUENCE [LARGE SCALE GENOMIC DNA]</scope>
</reference>
<dbReference type="Proteomes" id="UP000494165">
    <property type="component" value="Unassembled WGS sequence"/>
</dbReference>
<dbReference type="InterPro" id="IPR042219">
    <property type="entry name" value="AAA_lid_11_sf"/>
</dbReference>
<dbReference type="InterPro" id="IPR041228">
    <property type="entry name" value="Dynein_C"/>
</dbReference>
<feature type="domain" description="Dynein 2 heavy chain 1 cytoplasmic ATPase lid" evidence="24">
    <location>
        <begin position="2816"/>
        <end position="2900"/>
    </location>
</feature>
<evidence type="ECO:0000256" key="5">
    <source>
        <dbReference type="ARBA" id="ARBA00022737"/>
    </source>
</evidence>
<keyword evidence="26" id="KW-1185">Reference proteome</keyword>
<dbReference type="InterPro" id="IPR035706">
    <property type="entry name" value="AAA_9"/>
</dbReference>
<dbReference type="Pfam" id="PF12775">
    <property type="entry name" value="AAA_7"/>
    <property type="match status" value="1"/>
</dbReference>
<sequence length="4634" mass="528954">MVDFQLEWFKRRLLILLQEEDEAVFTDLIFRDAGRAREKLIAFLAGAVDEHSARERRVVIFYKTLKRQLVAKGQQDDATVAKANRPGRKRDNSSDEDGRDSSSSKSPPSSRTPLMSTSAKSGKGAKKSRGSVQRTSVSSDSKLAGKKGSAKSIKKGRKSPSTVVETLRDDDDKPPEDGSQDTEGESSPEPQNLMGSSTEVVWQPVLHCSFGSLTKEDREQLTETQRMVIFARRNGTVVSDDVAAWEDVEHVMTQSIMIGAFNSTALEAFYLLLDKVVSPLLFPVTSEKGSKQYSLFSKVKDDTESLVQYVKSAVKFNVEKEEKEIMEKINSGEDAGNYRDELSEIIDRWISQIKSHLDDAMKRQPNGEGPTVEVECWAEKEVVLSGLKYSIEESIDLEKICSFAKKASLEKLGELEHEIARVESLLIEARAVTRSCEPLIIYFQDLEGSTLLSKASEILPCLINGLYFLWILCSPYCQDDRMEGMLQRIAWLLCNKVAQILNMDTFFKEGDTRALSKAKEGAHLMQLWKELYFQTRRTIEKAGHANTWEFDLRKLFGDSEYIRAVCIDLTEICKVLIHFRAILNVELKSVISNQTMVDVLLKQVTLLIAPIQQDADFEVFLAVNADSWRSFMNHFRRNVLSLEQSVCIFLDESITRGNLSSSEKTLSLLLNLRSAETRKAVHDLIELKFEVAIRELLDEVHATRKTFLNSKDVPPLLRNQPLNAGAIYWSRNLFLLLKKSVARFKQHEELQDHAMLKEAFAQYVQLVRQIKVYQNEHYLHWTNKAESIINNTMGSNLIKITKKREEKKQRTTAVERRLGSLFASSDGGGQSASDASSRLMLRPVLASLRWVARAVAARKRASVSSDYGLVLPHIGLEPSDASVPSLGLQYEVCIGDDLFLILSEAEMIEDIGYKITPVIRNVAIQRGLYEKIVRSVRESITSINNMLSQLDVAQISLLQFPLKKLERVIEPGIYRLKWISQSLVEYSESLERAVQVFSASYKQFMLCSKNAQRQVDLIQSFNLFYVQNMDGVVPWNEFFKRASMSRDASVKEMLLGYENLSKILVDLEYLLDKTQSGKKECMTKYYLHWEQLFFEALLKAIVGSLIYFSKALSGNVVMLQIDFSLANNDLRLEPLPTEAYSVLMSSAKEVVLTSGNFHRWADGTCIWSTEFTFLDDVAKVEKVKDEYANMKVIAEDVLIKVKQKLYSWKKYSILWSYDKVTTCQKFSAKSPTMVERDDKLAYFTSIVNTMETATKYMDIGCVRVNLGPLVEKIAKHAAEWRWHLAQNIISTSKKEMKQYLWSMWTLQAELEQQVKENDPETLREVIETIVKIRNSNTDREVQAYFIRENYRTISAHNIQIDAQDLCMSGALWSMWQELFEASKKTADKLSGIRKHYSDITLKAAEDFSKKCTELEESFRKSGPGCVGKDLANGELLMEKYKNELDELEERKLKLTADEYLFDLPLSDFSKMKGIQKRMACLHEVYELFNQLKSTKAKWSSTLWVDISPGAFSEGIKEFDAKFASLSSQAQSEEVAFHVKEEINSFKSSIPLFEELKCDALRERHWRSLMLETGNSFNTAADRLSLQNLFDMQLHLHEKATRQILLQAKEESKIETLLETMQKTWQQQDCSVMKLIFRGEDFGLLLGSFDATLDKLKADQLKLHFLSTSIFVKPFLDQVRFWEETLSKIEECIDLWTRIHKNWTNLVVLFSKAETTVHLTEAAQKRFNLCRNMHHKMLKNIAQKPQIISIFCTNGYLNEVRNLSVNLEECQLDLREYLFMKRQIFPRLYFINDSDLTSILASVPPDCFNRIATMKNSYPFISQIHVHEREEEEGYEAYGFTSLHGECISFDKPLIFEEEQTIELLCKLDAVIKEAVRNHIEISVSHVQSFAPDDLLKCPANFYQPALYVYWSKEVEARLSLLGEGDIKALRRFMIEANEGLLKIMDTLKEHGGSCVQKMKLTSAFTLATYFKDVMEQLVHSGVVHKEEFLWDSKLRFYYQKERGLNIRQAFCDLEYGYEFTGLGDTPISTPESDNVILIITQTLCLQMGVLICGYAGTGKSEIIRDLARTLGRHLVTLDCTNATPWPSVAHLLAGVAQSGFWGCLKQLDSLAPSSLSVIASQLQTLKTALVMKLRTFNFNATEVTLDSSMAIFATLRPGQFGRTELPSSLKALFRPAACSTPDLHTICSVKLQLFMLVQYKKLASKVTKFCELCSDKLSKQKHYEFGLLQLSTILCNLEKLLATVSINEDNEEQIVFTALQNSTVHKLCAEDVNIYKEIVKDVFPRTRELQIQSEYFSLVRQVIDAQGWQVIESQIEKTVYLLETLRNSNSALILGESGVGKSVIIKIALKVLKDKVPVFVSPKAISSVEFFGHVQSDKYSDGLFPHLFKAACDARAKSVFVFDSQVDSNWIGCMDSVLDIHQCVTLLNGDKLFYDRGNLSFIFESGNFSSASPSILPRSPIIYVNKVADLYHAIWATGINSNFHCISSELDALYQTYVPHILKQLALDNVETIVPFSEINALNQLLDVLQVLQADHAKNLKHMFLQALYLSIGSHIVHAHDRDKFDALIKEKTKNQGQSQTGDILPKTSLFEFLWDDATGCWTKWKEESTDDAKRGMISTPLTAFHHWLMNKFCERNFRDLVFREIKRPLVLIGCEGSSKTLMIQSFIEKLNPLIFLGQRFNFSLQTTARDVRNAIKSVMHKRTQNIMQPEDQKKLILFLDDLNMPTCDQFGSQESIEFLRVLFQEGGLYCDGPDYDWVELKEIGFIGSITSDTMTPAKLDPRFIAKLNLIYTPKLTDKLLHFIYSRILSEHLQNFTEEVKQLSEDIVTASLHLFKVLNHTLPPTPARWMCHIGVRDLTSLFGGLCQTKPLNFTKPETFVRAWRHEVNRVFYDRLETSEDQKLIEKLIEDAIKHYFEPFEAHTLRDPVLFGDFRNALTQSEEKRCYEDLLDFEAVFFLFQEVLEEYNKQEREQKLDIVLFDSALEHLSRLHRVLRMRRGHAVLIGEPGTGRKSIFTLAATAAQYETFRLPFAVDAVEKAVKQMYRLMGVEKTDVALFVSDADLKQPGEIILTSDYYFGQLFQPLVGISEIIYHAISNGWIPGLFDESEKDEIIQRIGKEKESSDKTWSTFQKDCVSRLHVVLSMQRETLLSLTHEYPEFLTFTMLDWYRSWNENALQKVAKYHISNVELIPENRKAAVLNHVWSTHMMAHEMYNQSSTTEASNCSPKLYVDFIKLFLRLLHRYSREIETKFHELQTALAKLKVANDAVLRLTKLLEEKSKQLDENRSALGHLLNQVLEVNELREKKIHLHSEWDRGIERQIRIIASERIQVQRILDCALPELSAAKQAMQNIKQEQLENLRSFLDEPLESFKTLCDSVFLLQTEKISTVQELKEIFSDAEGINKLALMDCENISHSTCRKVKVKLKKCGNLEELFGKCPVTKTIAEFVNAVLHYCNVLREVKPKLEQIASSKAELAESEKRSSIFRKEVEEVEERLRVLEGKRASMEQKLDASNNATDEIRSHLNRTQSLFSSLESERTKMESDMEQSREEASKLIGDCLLTAAFVSYCGPLSPLGPRKDLVQNWARNLTTINILHSDNFTPEKYLDLRDIRENRFVEWDEMDDATLHNFLLVFCAVRAPLCIDPQQQAAEWIKAAEKELVLASAFDCDLVEKVEGAMVAGKPVLLQDVSHSISSALFDLLDKIYLENGTARTVKIGDNIVQLNTKFRIYFNTREANSKLDADVFSRTTVIDCTMTAQALEEVLAKDVIKVKNAKRFEKRRCYKLQWESLKRKLSELHVQLVQSLVRSTDTIILDDQHLLSALEETKREIDKASAEEKILLSAHGQLDSVCDEFSAIARRSAILFSVLADLAHMGATYLFSLTTFRELMISSLAEADAKENDGQSANVADIITMNVHSFTCRSLFAEHQLPFTLALILRIQLSNGEISSDEGHSAVSELKEKFPNVFGSLLNDLDSDGWKKWINDARPETRPIPLDYAERLSKIQKLLLVKALRSDRVIPALLDYIADIFGPHFITPIIPSMRSLLSESTAKVPIIFIVSGGGVDPSMELHRLSRQMGLDRGQFVSLALGKGSEKNAMAALENAIRRGQWLLLVNCHLVPNLPALVWCQLDQSSPHEKFRLWITTDRSTELPPILLHNALKVVLETPRGLKLKLNSTFRKIEPEVMGKSKHSDFGKILYALAHFHATIQERGEFKNVGWNLKYIFAKPDFDACAAFLGKFLAAAPVRKIPWESIQVFMEKVVYGAHMTDTYDLRVVRTYLQEFCGAHIFAPKFAFYQDENITYGLPNIQNLFGILAYVQNLPLNYSPVVLGLHSNADVEHNKQSLKSLVMNLAKLQPQPILREDVLAHQTELVRATQRIRQLVPENVDPARIKRAAKCMSALENFVAQEIDIFNHLLDLIRFTLDALENAMKGKGKLTRELKESQAAIMENQVPEQWKVLGPPCNKKLAPWLKHLQRRFQQYYDWVMKHEPLVAWLPGLSNPRSYLLSILQMACRKYHWPIEQAGLEAVVTKTKHLPALKDGTYVKGIYIQHGGWDAEKRCLQPAEVCVLSQSLPVLQITAVKNTPEPHGHQIRMPLYFTSSHTTHTIWEFDLPCSEHPSTFILHGTKLVLSKE</sequence>
<evidence type="ECO:0000259" key="14">
    <source>
        <dbReference type="Pfam" id="PF03028"/>
    </source>
</evidence>
<comment type="subcellular location">
    <subcellularLocation>
        <location evidence="1">Cytoplasm</location>
        <location evidence="1">Cytoskeleton</location>
    </subcellularLocation>
</comment>
<keyword evidence="6" id="KW-0547">Nucleotide-binding</keyword>
<evidence type="ECO:0000259" key="22">
    <source>
        <dbReference type="Pfam" id="PF18198"/>
    </source>
</evidence>
<proteinExistence type="inferred from homology"/>
<dbReference type="Gene3D" id="1.10.8.720">
    <property type="entry name" value="Region D6 of dynein motor"/>
    <property type="match status" value="1"/>
</dbReference>
<protein>
    <submittedName>
        <fullName evidence="25">Uncharacterized protein</fullName>
    </submittedName>
</protein>
<feature type="domain" description="Dynein heavy chain ATP-binding dynein motor region" evidence="20">
    <location>
        <begin position="3623"/>
        <end position="3829"/>
    </location>
</feature>
<evidence type="ECO:0000259" key="15">
    <source>
        <dbReference type="Pfam" id="PF08385"/>
    </source>
</evidence>
<evidence type="ECO:0000256" key="1">
    <source>
        <dbReference type="ARBA" id="ARBA00004245"/>
    </source>
</evidence>
<feature type="region of interest" description="Disordered" evidence="13">
    <location>
        <begin position="73"/>
        <end position="196"/>
    </location>
</feature>
<evidence type="ECO:0000259" key="17">
    <source>
        <dbReference type="Pfam" id="PF12774"/>
    </source>
</evidence>
<keyword evidence="8" id="KW-0243">Dynein</keyword>
<evidence type="ECO:0000259" key="21">
    <source>
        <dbReference type="Pfam" id="PF17852"/>
    </source>
</evidence>
<dbReference type="Gene3D" id="1.20.140.100">
    <property type="entry name" value="Dynein heavy chain, N-terminal domain 2"/>
    <property type="match status" value="1"/>
</dbReference>
<dbReference type="Gene3D" id="1.20.920.30">
    <property type="match status" value="1"/>
</dbReference>
<dbReference type="InterPro" id="IPR024317">
    <property type="entry name" value="Dynein_heavy_chain_D4_dom"/>
</dbReference>
<dbReference type="GO" id="GO:0030286">
    <property type="term" value="C:dynein complex"/>
    <property type="evidence" value="ECO:0007669"/>
    <property type="project" value="UniProtKB-KW"/>
</dbReference>
<accession>A0A8S1BT92</accession>
<evidence type="ECO:0000259" key="18">
    <source>
        <dbReference type="Pfam" id="PF12777"/>
    </source>
</evidence>
<dbReference type="InterPro" id="IPR043160">
    <property type="entry name" value="Dynein_C_barrel"/>
</dbReference>